<dbReference type="Gene3D" id="1.10.10.10">
    <property type="entry name" value="Winged helix-like DNA-binding domain superfamily/Winged helix DNA-binding domain"/>
    <property type="match status" value="1"/>
</dbReference>
<protein>
    <submittedName>
        <fullName evidence="5">Putative DNA binding protein</fullName>
    </submittedName>
</protein>
<evidence type="ECO:0000256" key="2">
    <source>
        <dbReference type="ARBA" id="ARBA00023163"/>
    </source>
</evidence>
<dbReference type="OrthoDB" id="156233at2157"/>
<evidence type="ECO:0000313" key="6">
    <source>
        <dbReference type="Proteomes" id="UP000823588"/>
    </source>
</evidence>
<reference evidence="5" key="1">
    <citation type="submission" date="2021-03" db="EMBL/GenBank/DDBJ databases">
        <title>Genomic Encyclopedia of Type Strains, Phase IV (KMG-IV): sequencing the most valuable type-strain genomes for metagenomic binning, comparative biology and taxonomic classification.</title>
        <authorList>
            <person name="Goeker M."/>
        </authorList>
    </citation>
    <scope>NUCLEOTIDE SEQUENCE</scope>
    <source>
        <strain evidence="5">DSM 23564</strain>
    </source>
</reference>
<dbReference type="InterPro" id="IPR036388">
    <property type="entry name" value="WH-like_DNA-bd_sf"/>
</dbReference>
<proteinExistence type="predicted"/>
<dbReference type="Proteomes" id="UP000823588">
    <property type="component" value="Unassembled WGS sequence"/>
</dbReference>
<dbReference type="RefSeq" id="WP_209487329.1">
    <property type="nucleotide sequence ID" value="NZ_JAGGKQ010000055.1"/>
</dbReference>
<dbReference type="Pfam" id="PF15915">
    <property type="entry name" value="BAT"/>
    <property type="match status" value="1"/>
</dbReference>
<sequence>MSVIGEFTVPASALAMQQTLDEVPEMSVQIERVVAHESGILTPYFWVRGGDMERFKSALEDDPSVLEYTRVDMLEKETLYRAVWPTDVESIAQAYLEAGATVLEATGRNQRWELRLRFDNQPNLSAFNEYCEENNIPLTVNRIYNPTTVKGGGQFGITPKQREALVAALDAGFYEIPPAATMTEIAEALGISQQALSKRLRRAHGNIVSNVLTIEELNSRD</sequence>
<dbReference type="PANTHER" id="PTHR34236">
    <property type="entry name" value="DIMETHYL SULFOXIDE REDUCTASE TRANSCRIPTIONAL ACTIVATOR"/>
    <property type="match status" value="1"/>
</dbReference>
<keyword evidence="6" id="KW-1185">Reference proteome</keyword>
<dbReference type="EMBL" id="JAGGKQ010000055">
    <property type="protein sequence ID" value="MBP1924134.1"/>
    <property type="molecule type" value="Genomic_DNA"/>
</dbReference>
<evidence type="ECO:0000259" key="3">
    <source>
        <dbReference type="Pfam" id="PF04967"/>
    </source>
</evidence>
<dbReference type="InterPro" id="IPR007050">
    <property type="entry name" value="HTH_bacterioopsin"/>
</dbReference>
<feature type="domain" description="Bacterioopsin transcriptional activator GAF and HTH associated" evidence="4">
    <location>
        <begin position="16"/>
        <end position="135"/>
    </location>
</feature>
<dbReference type="AlphaFoldDB" id="A0A8T4GHT3"/>
<feature type="domain" description="HTH bat-type" evidence="3">
    <location>
        <begin position="157"/>
        <end position="208"/>
    </location>
</feature>
<comment type="caution">
    <text evidence="5">The sequence shown here is derived from an EMBL/GenBank/DDBJ whole genome shotgun (WGS) entry which is preliminary data.</text>
</comment>
<dbReference type="PANTHER" id="PTHR34236:SF1">
    <property type="entry name" value="DIMETHYL SULFOXIDE REDUCTASE TRANSCRIPTIONAL ACTIVATOR"/>
    <property type="match status" value="1"/>
</dbReference>
<evidence type="ECO:0000256" key="1">
    <source>
        <dbReference type="ARBA" id="ARBA00023015"/>
    </source>
</evidence>
<gene>
    <name evidence="5" type="ORF">J2751_003186</name>
</gene>
<evidence type="ECO:0000313" key="5">
    <source>
        <dbReference type="EMBL" id="MBP1924134.1"/>
    </source>
</evidence>
<dbReference type="InterPro" id="IPR031803">
    <property type="entry name" value="BAT_GAF/HTH-assoc"/>
</dbReference>
<keyword evidence="1" id="KW-0805">Transcription regulation</keyword>
<dbReference type="Pfam" id="PF04967">
    <property type="entry name" value="HTH_10"/>
    <property type="match status" value="1"/>
</dbReference>
<evidence type="ECO:0000259" key="4">
    <source>
        <dbReference type="Pfam" id="PF15915"/>
    </source>
</evidence>
<name>A0A8T4GHT3_9EURY</name>
<organism evidence="5 6">
    <name type="scientific">Halorubrum alkaliphilum</name>
    <dbReference type="NCBI Taxonomy" id="261290"/>
    <lineage>
        <taxon>Archaea</taxon>
        <taxon>Methanobacteriati</taxon>
        <taxon>Methanobacteriota</taxon>
        <taxon>Stenosarchaea group</taxon>
        <taxon>Halobacteria</taxon>
        <taxon>Halobacteriales</taxon>
        <taxon>Haloferacaceae</taxon>
        <taxon>Halorubrum</taxon>
    </lineage>
</organism>
<keyword evidence="2" id="KW-0804">Transcription</keyword>
<accession>A0A8T4GHT3</accession>